<dbReference type="Proteomes" id="UP000654075">
    <property type="component" value="Unassembled WGS sequence"/>
</dbReference>
<gene>
    <name evidence="3" type="ORF">PGLA1383_LOCUS53604</name>
</gene>
<keyword evidence="1" id="KW-0175">Coiled coil</keyword>
<comment type="caution">
    <text evidence="3">The sequence shown here is derived from an EMBL/GenBank/DDBJ whole genome shotgun (WGS) entry which is preliminary data.</text>
</comment>
<dbReference type="EMBL" id="CAJNNV010031954">
    <property type="protein sequence ID" value="CAE8638423.1"/>
    <property type="molecule type" value="Genomic_DNA"/>
</dbReference>
<dbReference type="OrthoDB" id="435024at2759"/>
<reference evidence="3" key="1">
    <citation type="submission" date="2021-02" db="EMBL/GenBank/DDBJ databases">
        <authorList>
            <person name="Dougan E. K."/>
            <person name="Rhodes N."/>
            <person name="Thang M."/>
            <person name="Chan C."/>
        </authorList>
    </citation>
    <scope>NUCLEOTIDE SEQUENCE</scope>
</reference>
<keyword evidence="4" id="KW-1185">Reference proteome</keyword>
<protein>
    <submittedName>
        <fullName evidence="3">Uncharacterized protein</fullName>
    </submittedName>
</protein>
<evidence type="ECO:0000313" key="3">
    <source>
        <dbReference type="EMBL" id="CAE8638423.1"/>
    </source>
</evidence>
<feature type="compositionally biased region" description="Pro residues" evidence="2">
    <location>
        <begin position="1"/>
        <end position="11"/>
    </location>
</feature>
<organism evidence="3 4">
    <name type="scientific">Polarella glacialis</name>
    <name type="common">Dinoflagellate</name>
    <dbReference type="NCBI Taxonomy" id="89957"/>
    <lineage>
        <taxon>Eukaryota</taxon>
        <taxon>Sar</taxon>
        <taxon>Alveolata</taxon>
        <taxon>Dinophyceae</taxon>
        <taxon>Suessiales</taxon>
        <taxon>Suessiaceae</taxon>
        <taxon>Polarella</taxon>
    </lineage>
</organism>
<feature type="compositionally biased region" description="Low complexity" evidence="2">
    <location>
        <begin position="23"/>
        <end position="35"/>
    </location>
</feature>
<sequence length="209" mass="24082">MSLRQPKPPSQLEPMAVGRVDPHGQQQQRQHPHGQVYDEVPPQQQPMAQKRAPKQAKQGVFPPKQAQEPLHSPGPCETQAVDMLLQMSKLCNRLDRTKKQLRQQIVECQRQKQQADFPDRALPFFSETHWVEESDPHESFHWKRQEPNPHKSFDWKGQGQEPKVSSPEAFFQESFRGFPPGSDLAEASCCCWCCCCCRCWCCCCCCCRC</sequence>
<evidence type="ECO:0000256" key="2">
    <source>
        <dbReference type="SAM" id="MobiDB-lite"/>
    </source>
</evidence>
<accession>A0A813HLH0</accession>
<feature type="region of interest" description="Disordered" evidence="2">
    <location>
        <begin position="1"/>
        <end position="75"/>
    </location>
</feature>
<evidence type="ECO:0000256" key="1">
    <source>
        <dbReference type="SAM" id="Coils"/>
    </source>
</evidence>
<feature type="coiled-coil region" evidence="1">
    <location>
        <begin position="84"/>
        <end position="114"/>
    </location>
</feature>
<evidence type="ECO:0000313" key="4">
    <source>
        <dbReference type="Proteomes" id="UP000654075"/>
    </source>
</evidence>
<name>A0A813HLH0_POLGL</name>
<dbReference type="AlphaFoldDB" id="A0A813HLH0"/>
<proteinExistence type="predicted"/>